<comment type="subcellular location">
    <subcellularLocation>
        <location evidence="1">Nucleus</location>
    </subcellularLocation>
</comment>
<dbReference type="EMBL" id="VBQZ03000002">
    <property type="protein sequence ID" value="MXQ79840.1"/>
    <property type="molecule type" value="Genomic_DNA"/>
</dbReference>
<evidence type="ECO:0000256" key="3">
    <source>
        <dbReference type="ARBA" id="ARBA00022618"/>
    </source>
</evidence>
<evidence type="ECO:0000256" key="1">
    <source>
        <dbReference type="ARBA" id="ARBA00004123"/>
    </source>
</evidence>
<dbReference type="PANTHER" id="PTHR11842">
    <property type="entry name" value="MITOTIC SPINDLE ASSEMBLY CHECKPOINT PROTEIN MAD2"/>
    <property type="match status" value="1"/>
</dbReference>
<dbReference type="GO" id="GO:0005654">
    <property type="term" value="C:nucleoplasm"/>
    <property type="evidence" value="ECO:0007669"/>
    <property type="project" value="TreeGrafter"/>
</dbReference>
<protein>
    <recommendedName>
        <fullName evidence="7">HORMA domain-containing protein</fullName>
    </recommendedName>
</protein>
<dbReference type="Proteomes" id="UP000322234">
    <property type="component" value="Unassembled WGS sequence"/>
</dbReference>
<dbReference type="InterPro" id="IPR036570">
    <property type="entry name" value="HORMA_dom_sf"/>
</dbReference>
<proteinExistence type="inferred from homology"/>
<dbReference type="GO" id="GO:0051301">
    <property type="term" value="P:cell division"/>
    <property type="evidence" value="ECO:0007669"/>
    <property type="project" value="UniProtKB-KW"/>
</dbReference>
<accession>A0A6B0QS67</accession>
<gene>
    <name evidence="8" type="ORF">E5288_WYG006888</name>
</gene>
<dbReference type="Pfam" id="PF02301">
    <property type="entry name" value="HORMA"/>
    <property type="match status" value="1"/>
</dbReference>
<comment type="similarity">
    <text evidence="2">Belongs to the MAD2 family.</text>
</comment>
<organism evidence="8 9">
    <name type="scientific">Bos mutus</name>
    <name type="common">wild yak</name>
    <dbReference type="NCBI Taxonomy" id="72004"/>
    <lineage>
        <taxon>Eukaryota</taxon>
        <taxon>Metazoa</taxon>
        <taxon>Chordata</taxon>
        <taxon>Craniata</taxon>
        <taxon>Vertebrata</taxon>
        <taxon>Euteleostomi</taxon>
        <taxon>Mammalia</taxon>
        <taxon>Eutheria</taxon>
        <taxon>Laurasiatheria</taxon>
        <taxon>Artiodactyla</taxon>
        <taxon>Ruminantia</taxon>
        <taxon>Pecora</taxon>
        <taxon>Bovidae</taxon>
        <taxon>Bovinae</taxon>
        <taxon>Bos</taxon>
    </lineage>
</organism>
<dbReference type="AlphaFoldDB" id="A0A6B0QS67"/>
<keyword evidence="5" id="KW-0539">Nucleus</keyword>
<evidence type="ECO:0000256" key="2">
    <source>
        <dbReference type="ARBA" id="ARBA00010348"/>
    </source>
</evidence>
<dbReference type="Gene3D" id="3.30.900.10">
    <property type="entry name" value="HORMA domain"/>
    <property type="match status" value="1"/>
</dbReference>
<dbReference type="PANTHER" id="PTHR11842:SF11">
    <property type="entry name" value="MITOTIC SPINDLE ASSEMBLY CHECKPOINT PROTEIN MAD2A"/>
    <property type="match status" value="1"/>
</dbReference>
<evidence type="ECO:0000313" key="9">
    <source>
        <dbReference type="Proteomes" id="UP000322234"/>
    </source>
</evidence>
<sequence length="97" mass="11213">MALQLSREQGITLRGSAEIVAEFFSFGINSILYQRGLYPSETFTRVQKYGLTLLVTTDPELIKYLNNVDQLKVHPEKSFRKLSKMKSVQWSDRSQLQ</sequence>
<keyword evidence="9" id="KW-1185">Reference proteome</keyword>
<dbReference type="SUPFAM" id="SSF56019">
    <property type="entry name" value="The spindle assembly checkpoint protein mad2"/>
    <property type="match status" value="1"/>
</dbReference>
<reference evidence="8" key="1">
    <citation type="submission" date="2019-10" db="EMBL/GenBank/DDBJ databases">
        <title>The sequence and de novo assembly of the wild yak genome.</title>
        <authorList>
            <person name="Liu Y."/>
        </authorList>
    </citation>
    <scope>NUCLEOTIDE SEQUENCE [LARGE SCALE GENOMIC DNA]</scope>
    <source>
        <strain evidence="8">WY2019</strain>
    </source>
</reference>
<evidence type="ECO:0000256" key="5">
    <source>
        <dbReference type="ARBA" id="ARBA00023242"/>
    </source>
</evidence>
<keyword evidence="6" id="KW-0131">Cell cycle</keyword>
<evidence type="ECO:0000313" key="8">
    <source>
        <dbReference type="EMBL" id="MXQ79840.1"/>
    </source>
</evidence>
<dbReference type="GO" id="GO:0007094">
    <property type="term" value="P:mitotic spindle assembly checkpoint signaling"/>
    <property type="evidence" value="ECO:0007669"/>
    <property type="project" value="TreeGrafter"/>
</dbReference>
<comment type="caution">
    <text evidence="8">The sequence shown here is derived from an EMBL/GenBank/DDBJ whole genome shotgun (WGS) entry which is preliminary data.</text>
</comment>
<dbReference type="InterPro" id="IPR045091">
    <property type="entry name" value="Mad2-like"/>
</dbReference>
<dbReference type="GO" id="GO:0005737">
    <property type="term" value="C:cytoplasm"/>
    <property type="evidence" value="ECO:0007669"/>
    <property type="project" value="TreeGrafter"/>
</dbReference>
<dbReference type="GO" id="GO:0000776">
    <property type="term" value="C:kinetochore"/>
    <property type="evidence" value="ECO:0007669"/>
    <property type="project" value="TreeGrafter"/>
</dbReference>
<evidence type="ECO:0000256" key="4">
    <source>
        <dbReference type="ARBA" id="ARBA00022776"/>
    </source>
</evidence>
<evidence type="ECO:0000259" key="7">
    <source>
        <dbReference type="PROSITE" id="PS50815"/>
    </source>
</evidence>
<keyword evidence="4" id="KW-0498">Mitosis</keyword>
<name>A0A6B0QS67_9CETA</name>
<dbReference type="PROSITE" id="PS50815">
    <property type="entry name" value="HORMA"/>
    <property type="match status" value="1"/>
</dbReference>
<keyword evidence="3" id="KW-0132">Cell division</keyword>
<evidence type="ECO:0000256" key="6">
    <source>
        <dbReference type="ARBA" id="ARBA00023306"/>
    </source>
</evidence>
<feature type="domain" description="HORMA" evidence="7">
    <location>
        <begin position="14"/>
        <end position="97"/>
    </location>
</feature>
<dbReference type="InterPro" id="IPR003511">
    <property type="entry name" value="HORMA_dom"/>
</dbReference>